<dbReference type="EMBL" id="BAAAPH010000023">
    <property type="protein sequence ID" value="GAA1595496.1"/>
    <property type="molecule type" value="Genomic_DNA"/>
</dbReference>
<keyword evidence="3" id="KW-0378">Hydrolase</keyword>
<name>A0ABN2E586_9ACTN</name>
<organism evidence="6 7">
    <name type="scientific">Kribbella hippodromi</name>
    <dbReference type="NCBI Taxonomy" id="434347"/>
    <lineage>
        <taxon>Bacteria</taxon>
        <taxon>Bacillati</taxon>
        <taxon>Actinomycetota</taxon>
        <taxon>Actinomycetes</taxon>
        <taxon>Propionibacteriales</taxon>
        <taxon>Kribbellaceae</taxon>
        <taxon>Kribbella</taxon>
    </lineage>
</organism>
<dbReference type="Pfam" id="PF13091">
    <property type="entry name" value="PLDc_2"/>
    <property type="match status" value="1"/>
</dbReference>
<proteinExistence type="predicted"/>
<keyword evidence="4" id="KW-0443">Lipid metabolism</keyword>
<dbReference type="InterPro" id="IPR001736">
    <property type="entry name" value="PLipase_D/transphosphatidylase"/>
</dbReference>
<dbReference type="PANTHER" id="PTHR18896:SF76">
    <property type="entry name" value="PHOSPHOLIPASE"/>
    <property type="match status" value="1"/>
</dbReference>
<feature type="domain" description="PLD phosphodiesterase" evidence="5">
    <location>
        <begin position="143"/>
        <end position="176"/>
    </location>
</feature>
<comment type="caution">
    <text evidence="6">The sequence shown here is derived from an EMBL/GenBank/DDBJ whole genome shotgun (WGS) entry which is preliminary data.</text>
</comment>
<dbReference type="CDD" id="cd09105">
    <property type="entry name" value="PLDc_vPLD1_2_like_2"/>
    <property type="match status" value="1"/>
</dbReference>
<dbReference type="PROSITE" id="PS50035">
    <property type="entry name" value="PLD"/>
    <property type="match status" value="2"/>
</dbReference>
<dbReference type="InterPro" id="IPR025202">
    <property type="entry name" value="PLD-like_dom"/>
</dbReference>
<dbReference type="Proteomes" id="UP001501705">
    <property type="component" value="Unassembled WGS sequence"/>
</dbReference>
<comment type="catalytic activity">
    <reaction evidence="1">
        <text>a 1,2-diacyl-sn-glycero-3-phosphocholine + H2O = a 1,2-diacyl-sn-glycero-3-phosphate + choline + H(+)</text>
        <dbReference type="Rhea" id="RHEA:14445"/>
        <dbReference type="ChEBI" id="CHEBI:15354"/>
        <dbReference type="ChEBI" id="CHEBI:15377"/>
        <dbReference type="ChEBI" id="CHEBI:15378"/>
        <dbReference type="ChEBI" id="CHEBI:57643"/>
        <dbReference type="ChEBI" id="CHEBI:58608"/>
        <dbReference type="EC" id="3.1.4.4"/>
    </reaction>
</comment>
<dbReference type="Gene3D" id="3.30.870.10">
    <property type="entry name" value="Endonuclease Chain A"/>
    <property type="match status" value="2"/>
</dbReference>
<sequence length="516" mass="58890">MRSASGGHWVVVTHEWFLTPEERGNPATGLDANGAWTEGNLVRPLVHGATYFQRLYDELRVLRPGDQVYFTDWRGDPDEVLTDRGPSIGEVLCELAKSGVTIRALLWRSHSDHLDFNSQENQHFGTELNEAGGAVLLDQRVRRLASHHQKLFVIRHRGNPAADLAFVGGIDLCHGRRDDVRHLGDPQTAPMDRRYGSRPPWHDVMLELRGPVVGDLLRCFIERWDDPHPLDRRTPYRMVIQRLARMPRHPGELPETFPDPPPAGPHTVQVLRTYAHKHPGFPFAPHGEYSIARAYLKAFRRAKSLIYLEDQYLWSNLVAEGLREALERSPELRIIAVVPRYPDQDGRVSGPPARHAQLEALRLLDSDRVAVYDLENENGVPIYVHAKVCIVDDTWMTCGSDNFNRRSWTSDSELTCAIDSPELARSLRSQLWSEHLCTDKTDEADPITGFTTWRETAAELDNWYANGCQGPRPPGRIRRHRPEPLTRTQSLWAPWLAGHLYDPDGRKHAARRRNTF</sequence>
<dbReference type="SUPFAM" id="SSF56024">
    <property type="entry name" value="Phospholipase D/nuclease"/>
    <property type="match status" value="2"/>
</dbReference>
<evidence type="ECO:0000313" key="7">
    <source>
        <dbReference type="Proteomes" id="UP001501705"/>
    </source>
</evidence>
<evidence type="ECO:0000256" key="2">
    <source>
        <dbReference type="ARBA" id="ARBA00022737"/>
    </source>
</evidence>
<dbReference type="CDD" id="cd09104">
    <property type="entry name" value="PLDc_vPLD1_2_like_1"/>
    <property type="match status" value="1"/>
</dbReference>
<dbReference type="RefSeq" id="WP_344238802.1">
    <property type="nucleotide sequence ID" value="NZ_BAAAPH010000023.1"/>
</dbReference>
<keyword evidence="7" id="KW-1185">Reference proteome</keyword>
<evidence type="ECO:0000313" key="6">
    <source>
        <dbReference type="EMBL" id="GAA1595496.1"/>
    </source>
</evidence>
<keyword evidence="2" id="KW-0677">Repeat</keyword>
<evidence type="ECO:0000259" key="5">
    <source>
        <dbReference type="PROSITE" id="PS50035"/>
    </source>
</evidence>
<dbReference type="InterPro" id="IPR015679">
    <property type="entry name" value="PLipase_D_fam"/>
</dbReference>
<accession>A0ABN2E586</accession>
<dbReference type="SMART" id="SM00155">
    <property type="entry name" value="PLDc"/>
    <property type="match status" value="2"/>
</dbReference>
<evidence type="ECO:0000256" key="4">
    <source>
        <dbReference type="ARBA" id="ARBA00023098"/>
    </source>
</evidence>
<gene>
    <name evidence="6" type="ORF">GCM10009804_60100</name>
</gene>
<evidence type="ECO:0000256" key="1">
    <source>
        <dbReference type="ARBA" id="ARBA00000798"/>
    </source>
</evidence>
<feature type="domain" description="PLD phosphodiesterase" evidence="5">
    <location>
        <begin position="380"/>
        <end position="407"/>
    </location>
</feature>
<dbReference type="PANTHER" id="PTHR18896">
    <property type="entry name" value="PHOSPHOLIPASE D"/>
    <property type="match status" value="1"/>
</dbReference>
<reference evidence="6 7" key="1">
    <citation type="journal article" date="2019" name="Int. J. Syst. Evol. Microbiol.">
        <title>The Global Catalogue of Microorganisms (GCM) 10K type strain sequencing project: providing services to taxonomists for standard genome sequencing and annotation.</title>
        <authorList>
            <consortium name="The Broad Institute Genomics Platform"/>
            <consortium name="The Broad Institute Genome Sequencing Center for Infectious Disease"/>
            <person name="Wu L."/>
            <person name="Ma J."/>
        </authorList>
    </citation>
    <scope>NUCLEOTIDE SEQUENCE [LARGE SCALE GENOMIC DNA]</scope>
    <source>
        <strain evidence="6 7">JCM 15572</strain>
    </source>
</reference>
<evidence type="ECO:0000256" key="3">
    <source>
        <dbReference type="ARBA" id="ARBA00022801"/>
    </source>
</evidence>
<protein>
    <submittedName>
        <fullName evidence="6">Phospholipase D-like domain-containing protein</fullName>
    </submittedName>
</protein>